<gene>
    <name evidence="3" type="ORF">PNE06_03515</name>
</gene>
<dbReference type="AlphaFoldDB" id="A0AAW6CCK3"/>
<accession>A0AAW6CCK3</accession>
<proteinExistence type="predicted"/>
<comment type="caution">
    <text evidence="3">The sequence shown here is derived from an EMBL/GenBank/DDBJ whole genome shotgun (WGS) entry which is preliminary data.</text>
</comment>
<organism evidence="3 4">
    <name type="scientific">Flavonifractor plautii</name>
    <name type="common">Fusobacterium plautii</name>
    <dbReference type="NCBI Taxonomy" id="292800"/>
    <lineage>
        <taxon>Bacteria</taxon>
        <taxon>Bacillati</taxon>
        <taxon>Bacillota</taxon>
        <taxon>Clostridia</taxon>
        <taxon>Eubacteriales</taxon>
        <taxon>Oscillospiraceae</taxon>
        <taxon>Flavonifractor</taxon>
    </lineage>
</organism>
<evidence type="ECO:0000313" key="4">
    <source>
        <dbReference type="Proteomes" id="UP001211173"/>
    </source>
</evidence>
<evidence type="ECO:0000313" key="3">
    <source>
        <dbReference type="EMBL" id="MDB7932138.1"/>
    </source>
</evidence>
<feature type="region of interest" description="Disordered" evidence="1">
    <location>
        <begin position="121"/>
        <end position="172"/>
    </location>
</feature>
<sequence length="172" mass="18651">MTTGQVIFYSGVGLLIFTIVLGVAFWLKKPQYIPGNAAYDQGADKNTRKLRSGYPTDHLTVRREPEQPIMSGTAILQESTAQLEIEQGDTLPDTAVLPKAEFPQAQQTEKLRVGTVPLADGTIPPVHDEDTVPLYDRATPPDGETEVLDSSMQAGGTEKLGVTTPLSDSQRK</sequence>
<protein>
    <submittedName>
        <fullName evidence="3">Uncharacterized protein</fullName>
    </submittedName>
</protein>
<evidence type="ECO:0000256" key="2">
    <source>
        <dbReference type="SAM" id="Phobius"/>
    </source>
</evidence>
<name>A0AAW6CCK3_FLAPL</name>
<dbReference type="RefSeq" id="WP_195325247.1">
    <property type="nucleotide sequence ID" value="NZ_JADMVZ010000006.1"/>
</dbReference>
<evidence type="ECO:0000256" key="1">
    <source>
        <dbReference type="SAM" id="MobiDB-lite"/>
    </source>
</evidence>
<keyword evidence="2" id="KW-0812">Transmembrane</keyword>
<reference evidence="3" key="1">
    <citation type="submission" date="2023-01" db="EMBL/GenBank/DDBJ databases">
        <title>Human gut microbiome strain richness.</title>
        <authorList>
            <person name="Chen-Liaw A."/>
        </authorList>
    </citation>
    <scope>NUCLEOTIDE SEQUENCE</scope>
    <source>
        <strain evidence="3">1001287st1_F4_1001285I_161205</strain>
    </source>
</reference>
<feature type="transmembrane region" description="Helical" evidence="2">
    <location>
        <begin position="6"/>
        <end position="27"/>
    </location>
</feature>
<keyword evidence="2" id="KW-1133">Transmembrane helix</keyword>
<keyword evidence="2" id="KW-0472">Membrane</keyword>
<dbReference type="Proteomes" id="UP001211173">
    <property type="component" value="Unassembled WGS sequence"/>
</dbReference>
<dbReference type="EMBL" id="JAQLWV010000004">
    <property type="protein sequence ID" value="MDB7932138.1"/>
    <property type="molecule type" value="Genomic_DNA"/>
</dbReference>